<feature type="domain" description="Tyr recombinase" evidence="5">
    <location>
        <begin position="128"/>
        <end position="314"/>
    </location>
</feature>
<evidence type="ECO:0000256" key="3">
    <source>
        <dbReference type="ARBA" id="ARBA00023172"/>
    </source>
</evidence>
<keyword evidence="2" id="KW-0238">DNA-binding</keyword>
<dbReference type="RefSeq" id="WP_267765554.1">
    <property type="nucleotide sequence ID" value="NZ_JAPNKE010000001.1"/>
</dbReference>
<dbReference type="CDD" id="cd00796">
    <property type="entry name" value="INT_Rci_Hp1_C"/>
    <property type="match status" value="1"/>
</dbReference>
<protein>
    <submittedName>
        <fullName evidence="7">Site-specific integrase</fullName>
    </submittedName>
</protein>
<dbReference type="InterPro" id="IPR002104">
    <property type="entry name" value="Integrase_catalytic"/>
</dbReference>
<dbReference type="InterPro" id="IPR010998">
    <property type="entry name" value="Integrase_recombinase_N"/>
</dbReference>
<comment type="similarity">
    <text evidence="1">Belongs to the 'phage' integrase family.</text>
</comment>
<evidence type="ECO:0000259" key="5">
    <source>
        <dbReference type="PROSITE" id="PS51898"/>
    </source>
</evidence>
<dbReference type="Proteomes" id="UP001150924">
    <property type="component" value="Unassembled WGS sequence"/>
</dbReference>
<dbReference type="Gene3D" id="1.10.443.10">
    <property type="entry name" value="Intergrase catalytic core"/>
    <property type="match status" value="1"/>
</dbReference>
<dbReference type="PANTHER" id="PTHR30349">
    <property type="entry name" value="PHAGE INTEGRASE-RELATED"/>
    <property type="match status" value="1"/>
</dbReference>
<accession>A0A9X3ER10</accession>
<comment type="caution">
    <text evidence="7">The sequence shown here is derived from an EMBL/GenBank/DDBJ whole genome shotgun (WGS) entry which is preliminary data.</text>
</comment>
<organism evidence="7 8">
    <name type="scientific">Nannocystis pusilla</name>
    <dbReference type="NCBI Taxonomy" id="889268"/>
    <lineage>
        <taxon>Bacteria</taxon>
        <taxon>Pseudomonadati</taxon>
        <taxon>Myxococcota</taxon>
        <taxon>Polyangia</taxon>
        <taxon>Nannocystales</taxon>
        <taxon>Nannocystaceae</taxon>
        <taxon>Nannocystis</taxon>
    </lineage>
</organism>
<dbReference type="SUPFAM" id="SSF56349">
    <property type="entry name" value="DNA breaking-rejoining enzymes"/>
    <property type="match status" value="1"/>
</dbReference>
<dbReference type="EMBL" id="JAPNKE010000002">
    <property type="protein sequence ID" value="MCY1008557.1"/>
    <property type="molecule type" value="Genomic_DNA"/>
</dbReference>
<dbReference type="Gene3D" id="1.10.150.130">
    <property type="match status" value="1"/>
</dbReference>
<dbReference type="AlphaFoldDB" id="A0A9X3ER10"/>
<dbReference type="EMBL" id="JAPNKE010000001">
    <property type="protein sequence ID" value="MCY1004032.1"/>
    <property type="molecule type" value="Genomic_DNA"/>
</dbReference>
<evidence type="ECO:0000256" key="4">
    <source>
        <dbReference type="SAM" id="MobiDB-lite"/>
    </source>
</evidence>
<sequence length="345" mass="39536">MFSSIIRRATGTPTITFSQFIDQYYQRCWKNKHTARQFRSVIENYLKPRHDEKKRPKSEGWQREPGPGLGDIRCNKLTREHVKAWHAIHQDVPRMVNRALQMANQAWRDVLPDAFNPFDNVRRHPERDRQRRLTEDERARFLASLEELRREGRMTDATADAILVMRGTFARKSEILALRREQVDIEAKIALLDIHKTDDLDGARTIQLALVMPVIRRRLAVCEAQGTPYLFPSDRSHSGHLTCVLRAFHLICEHAGIVRTRDLVAHTLRGDGATVLLEEGTDLRVIQKILGHRDIKTTAKYAQATQKSAQAAMQRAQAPLEVSKAVKRVAPQLSGKGGNRGTRRR</sequence>
<evidence type="ECO:0000313" key="6">
    <source>
        <dbReference type="EMBL" id="MCY1004032.1"/>
    </source>
</evidence>
<dbReference type="PROSITE" id="PS51898">
    <property type="entry name" value="TYR_RECOMBINASE"/>
    <property type="match status" value="1"/>
</dbReference>
<keyword evidence="3" id="KW-0233">DNA recombination</keyword>
<dbReference type="Pfam" id="PF00589">
    <property type="entry name" value="Phage_integrase"/>
    <property type="match status" value="1"/>
</dbReference>
<gene>
    <name evidence="6" type="ORF">OV079_00295</name>
    <name evidence="7" type="ORF">OV079_23950</name>
</gene>
<proteinExistence type="inferred from homology"/>
<evidence type="ECO:0000256" key="1">
    <source>
        <dbReference type="ARBA" id="ARBA00008857"/>
    </source>
</evidence>
<evidence type="ECO:0000313" key="7">
    <source>
        <dbReference type="EMBL" id="MCY1008557.1"/>
    </source>
</evidence>
<name>A0A9X3ER10_9BACT</name>
<feature type="compositionally biased region" description="Basic and acidic residues" evidence="4">
    <location>
        <begin position="49"/>
        <end position="62"/>
    </location>
</feature>
<dbReference type="PANTHER" id="PTHR30349:SF64">
    <property type="entry name" value="PROPHAGE INTEGRASE INTD-RELATED"/>
    <property type="match status" value="1"/>
</dbReference>
<dbReference type="InterPro" id="IPR011010">
    <property type="entry name" value="DNA_brk_join_enz"/>
</dbReference>
<keyword evidence="8" id="KW-1185">Reference proteome</keyword>
<dbReference type="GO" id="GO:0006310">
    <property type="term" value="P:DNA recombination"/>
    <property type="evidence" value="ECO:0007669"/>
    <property type="project" value="UniProtKB-KW"/>
</dbReference>
<evidence type="ECO:0000256" key="2">
    <source>
        <dbReference type="ARBA" id="ARBA00023125"/>
    </source>
</evidence>
<evidence type="ECO:0000313" key="8">
    <source>
        <dbReference type="Proteomes" id="UP001150924"/>
    </source>
</evidence>
<dbReference type="InterPro" id="IPR013762">
    <property type="entry name" value="Integrase-like_cat_sf"/>
</dbReference>
<dbReference type="GO" id="GO:0015074">
    <property type="term" value="P:DNA integration"/>
    <property type="evidence" value="ECO:0007669"/>
    <property type="project" value="InterPro"/>
</dbReference>
<dbReference type="GO" id="GO:0003677">
    <property type="term" value="F:DNA binding"/>
    <property type="evidence" value="ECO:0007669"/>
    <property type="project" value="UniProtKB-KW"/>
</dbReference>
<feature type="region of interest" description="Disordered" evidence="4">
    <location>
        <begin position="49"/>
        <end position="72"/>
    </location>
</feature>
<dbReference type="InterPro" id="IPR050090">
    <property type="entry name" value="Tyrosine_recombinase_XerCD"/>
</dbReference>
<reference evidence="7" key="1">
    <citation type="submission" date="2022-11" db="EMBL/GenBank/DDBJ databases">
        <title>Minimal conservation of predation-associated metabolite biosynthetic gene clusters underscores biosynthetic potential of Myxococcota including descriptions for ten novel species: Archangium lansinium sp. nov., Myxococcus landrumus sp. nov., Nannocystis bai.</title>
        <authorList>
            <person name="Ahearne A."/>
            <person name="Stevens C."/>
            <person name="Phillips K."/>
        </authorList>
    </citation>
    <scope>NUCLEOTIDE SEQUENCE</scope>
    <source>
        <strain evidence="7">Na p29</strain>
    </source>
</reference>